<name>A0A2N5D3I2_9CAUL</name>
<feature type="chain" id="PRO_5044578165" evidence="1">
    <location>
        <begin position="31"/>
        <end position="296"/>
    </location>
</feature>
<evidence type="ECO:0000313" key="5">
    <source>
        <dbReference type="Proteomes" id="UP000281192"/>
    </source>
</evidence>
<evidence type="ECO:0000313" key="3">
    <source>
        <dbReference type="EMBL" id="PLR20546.1"/>
    </source>
</evidence>
<organism evidence="3 4">
    <name type="scientific">Caulobacter flavus</name>
    <dbReference type="NCBI Taxonomy" id="1679497"/>
    <lineage>
        <taxon>Bacteria</taxon>
        <taxon>Pseudomonadati</taxon>
        <taxon>Pseudomonadota</taxon>
        <taxon>Alphaproteobacteria</taxon>
        <taxon>Caulobacterales</taxon>
        <taxon>Caulobacteraceae</taxon>
        <taxon>Caulobacter</taxon>
    </lineage>
</organism>
<dbReference type="OrthoDB" id="9806326at2"/>
<evidence type="ECO:0000313" key="2">
    <source>
        <dbReference type="EMBL" id="AYV48978.1"/>
    </source>
</evidence>
<dbReference type="EMBL" id="CP026100">
    <property type="protein sequence ID" value="AYV48978.1"/>
    <property type="molecule type" value="Genomic_DNA"/>
</dbReference>
<dbReference type="InterPro" id="IPR047111">
    <property type="entry name" value="YbaP-like"/>
</dbReference>
<dbReference type="CDD" id="cd14789">
    <property type="entry name" value="Tiki"/>
    <property type="match status" value="1"/>
</dbReference>
<dbReference type="Proteomes" id="UP000281192">
    <property type="component" value="Chromosome"/>
</dbReference>
<dbReference type="PANTHER" id="PTHR40590">
    <property type="entry name" value="CYTOPLASMIC PROTEIN-RELATED"/>
    <property type="match status" value="1"/>
</dbReference>
<gene>
    <name evidence="2" type="ORF">C1707_23475</name>
    <name evidence="3" type="ORF">CFHF_02120</name>
</gene>
<evidence type="ECO:0000313" key="4">
    <source>
        <dbReference type="Proteomes" id="UP000234483"/>
    </source>
</evidence>
<dbReference type="Proteomes" id="UP000234483">
    <property type="component" value="Unassembled WGS sequence"/>
</dbReference>
<reference evidence="2 5" key="2">
    <citation type="submission" date="2018-01" db="EMBL/GenBank/DDBJ databases">
        <title>Complete genome sequence of Caulobacter flavus RHGG3.</title>
        <authorList>
            <person name="Yang E."/>
        </authorList>
    </citation>
    <scope>NUCLEOTIDE SEQUENCE [LARGE SCALE GENOMIC DNA]</scope>
    <source>
        <strain evidence="2 5">RHGG3</strain>
    </source>
</reference>
<dbReference type="PANTHER" id="PTHR40590:SF1">
    <property type="entry name" value="CYTOPLASMIC PROTEIN"/>
    <property type="match status" value="1"/>
</dbReference>
<evidence type="ECO:0000256" key="1">
    <source>
        <dbReference type="SAM" id="SignalP"/>
    </source>
</evidence>
<dbReference type="AlphaFoldDB" id="A0A2N5D3I2"/>
<dbReference type="KEGG" id="cfh:C1707_23475"/>
<sequence>MLRSSAKAARRVVAGLASVIALGAATQALADPALWKIQDHDSTIYLFGTVHVLRPETQWRSPKLDAALKSTDELVLEVVGADDMAVMQPLIIKYGIDQATPLSKKLAPADWEKTKTYGQEMGVPAAGLEAFRPWMAAITLAMAPMIKAGFDPKKGVEQVLTAELKAGGKGVASLETAEQQIRFFADLPQADEVALLQATLEEVDEGPAKLDALVKAWADGDVKALEGQFVTEMRTKYKPLYSTLIVARNTAWADELKTKLDGKGVSFVAVGAGHLVGPDSVQTLLAKRGIKVERVQ</sequence>
<reference evidence="3 4" key="1">
    <citation type="submission" date="2017-12" db="EMBL/GenBank/DDBJ databases">
        <title>The genome sequence of Caulobacter flavus CGMCC1 15093.</title>
        <authorList>
            <person name="Gao J."/>
            <person name="Mao X."/>
            <person name="Sun J."/>
        </authorList>
    </citation>
    <scope>NUCLEOTIDE SEQUENCE [LARGE SCALE GENOMIC DNA]</scope>
    <source>
        <strain evidence="3 4">CGMCC1 15093</strain>
    </source>
</reference>
<keyword evidence="1" id="KW-0732">Signal</keyword>
<feature type="signal peptide" evidence="1">
    <location>
        <begin position="1"/>
        <end position="30"/>
    </location>
</feature>
<dbReference type="InterPro" id="IPR002816">
    <property type="entry name" value="TraB/PrgY/GumN_fam"/>
</dbReference>
<dbReference type="EMBL" id="PJRQ01000006">
    <property type="protein sequence ID" value="PLR20546.1"/>
    <property type="molecule type" value="Genomic_DNA"/>
</dbReference>
<keyword evidence="5" id="KW-1185">Reference proteome</keyword>
<accession>A0A2N5D3I2</accession>
<dbReference type="Pfam" id="PF01963">
    <property type="entry name" value="TraB_PrgY_gumN"/>
    <property type="match status" value="1"/>
</dbReference>
<dbReference type="RefSeq" id="WP_101711384.1">
    <property type="nucleotide sequence ID" value="NZ_CP026100.1"/>
</dbReference>
<protein>
    <submittedName>
        <fullName evidence="3">TraB/GumN family protein</fullName>
    </submittedName>
</protein>
<proteinExistence type="predicted"/>